<dbReference type="Gene3D" id="3.40.640.10">
    <property type="entry name" value="Type I PLP-dependent aspartate aminotransferase-like (Major domain)"/>
    <property type="match status" value="1"/>
</dbReference>
<dbReference type="InterPro" id="IPR015422">
    <property type="entry name" value="PyrdxlP-dep_Trfase_small"/>
</dbReference>
<dbReference type="GO" id="GO:0008483">
    <property type="term" value="F:transaminase activity"/>
    <property type="evidence" value="ECO:0007669"/>
    <property type="project" value="UniProtKB-KW"/>
</dbReference>
<accession>A0A845SJ21</accession>
<dbReference type="InterPro" id="IPR005814">
    <property type="entry name" value="Aminotrans_3"/>
</dbReference>
<protein>
    <submittedName>
        <fullName evidence="2">Aminotransferase class III-fold pyridoxal phosphate-dependent enzyme</fullName>
    </submittedName>
</protein>
<gene>
    <name evidence="2" type="ORF">GRH90_20900</name>
</gene>
<keyword evidence="2" id="KW-0808">Transferase</keyword>
<keyword evidence="3" id="KW-1185">Reference proteome</keyword>
<dbReference type="RefSeq" id="WP_162367900.1">
    <property type="nucleotide sequence ID" value="NZ_WUBS01000016.1"/>
</dbReference>
<name>A0A845SJ21_9GAMM</name>
<dbReference type="InterPro" id="IPR015424">
    <property type="entry name" value="PyrdxlP-dep_Trfase"/>
</dbReference>
<organism evidence="2 3">
    <name type="scientific">Acerihabitans arboris</name>
    <dbReference type="NCBI Taxonomy" id="2691583"/>
    <lineage>
        <taxon>Bacteria</taxon>
        <taxon>Pseudomonadati</taxon>
        <taxon>Pseudomonadota</taxon>
        <taxon>Gammaproteobacteria</taxon>
        <taxon>Enterobacterales</taxon>
        <taxon>Pectobacteriaceae</taxon>
        <taxon>Acerihabitans</taxon>
    </lineage>
</organism>
<dbReference type="InterPro" id="IPR015421">
    <property type="entry name" value="PyrdxlP-dep_Trfase_major"/>
</dbReference>
<dbReference type="GO" id="GO:0030170">
    <property type="term" value="F:pyridoxal phosphate binding"/>
    <property type="evidence" value="ECO:0007669"/>
    <property type="project" value="InterPro"/>
</dbReference>
<comment type="caution">
    <text evidence="2">The sequence shown here is derived from an EMBL/GenBank/DDBJ whole genome shotgun (WGS) entry which is preliminary data.</text>
</comment>
<dbReference type="EMBL" id="WUBS01000016">
    <property type="protein sequence ID" value="NDL65193.1"/>
    <property type="molecule type" value="Genomic_DNA"/>
</dbReference>
<dbReference type="Gene3D" id="3.90.1150.10">
    <property type="entry name" value="Aspartate Aminotransferase, domain 1"/>
    <property type="match status" value="1"/>
</dbReference>
<keyword evidence="1" id="KW-0663">Pyridoxal phosphate</keyword>
<evidence type="ECO:0000313" key="2">
    <source>
        <dbReference type="EMBL" id="NDL65193.1"/>
    </source>
</evidence>
<evidence type="ECO:0000256" key="1">
    <source>
        <dbReference type="ARBA" id="ARBA00022898"/>
    </source>
</evidence>
<reference evidence="2 3" key="2">
    <citation type="submission" date="2020-02" db="EMBL/GenBank/DDBJ databases">
        <title>The new genus of Enterobacteriales.</title>
        <authorList>
            <person name="Kim I.S."/>
        </authorList>
    </citation>
    <scope>NUCLEOTIDE SEQUENCE [LARGE SCALE GENOMIC DNA]</scope>
    <source>
        <strain evidence="2 3">SAP-6</strain>
    </source>
</reference>
<sequence length="239" mass="26790">MVTIHDDGTMARAKKTKYLRNIDEKYMSWGDNHPSRLTIAQTCVGETLTGIDVDIYIDTHMRHSRCNLGYRNAVSPLSAVWARKDPAGRDIFTSGHAHGNFAGHSLGSAAALQTRRYMMSRDYQSTLPEKSAYYLQGLKRLNQKYSVVKQVDGLGMLFNVTLANSQGDPWKNAGKPAVTLGQDYDYSYNGQYYRMMLNSGGTFGEVIKLAPYLDITLAEIDRTMTILDRIIANLIEMGE</sequence>
<dbReference type="Pfam" id="PF00202">
    <property type="entry name" value="Aminotran_3"/>
    <property type="match status" value="1"/>
</dbReference>
<proteinExistence type="predicted"/>
<dbReference type="SUPFAM" id="SSF53383">
    <property type="entry name" value="PLP-dependent transferases"/>
    <property type="match status" value="1"/>
</dbReference>
<dbReference type="Proteomes" id="UP000461443">
    <property type="component" value="Unassembled WGS sequence"/>
</dbReference>
<keyword evidence="2" id="KW-0032">Aminotransferase</keyword>
<evidence type="ECO:0000313" key="3">
    <source>
        <dbReference type="Proteomes" id="UP000461443"/>
    </source>
</evidence>
<reference evidence="2 3" key="1">
    <citation type="submission" date="2019-12" db="EMBL/GenBank/DDBJ databases">
        <authorList>
            <person name="Lee S.D."/>
        </authorList>
    </citation>
    <scope>NUCLEOTIDE SEQUENCE [LARGE SCALE GENOMIC DNA]</scope>
    <source>
        <strain evidence="2 3">SAP-6</strain>
    </source>
</reference>
<dbReference type="AlphaFoldDB" id="A0A845SJ21"/>